<accession>A0AAE1C4C6</accession>
<dbReference type="Proteomes" id="UP001274830">
    <property type="component" value="Unassembled WGS sequence"/>
</dbReference>
<dbReference type="EMBL" id="JAUTXT010000006">
    <property type="protein sequence ID" value="KAK3677697.1"/>
    <property type="molecule type" value="Genomic_DNA"/>
</dbReference>
<organism evidence="2 3">
    <name type="scientific">Recurvomyces mirabilis</name>
    <dbReference type="NCBI Taxonomy" id="574656"/>
    <lineage>
        <taxon>Eukaryota</taxon>
        <taxon>Fungi</taxon>
        <taxon>Dikarya</taxon>
        <taxon>Ascomycota</taxon>
        <taxon>Pezizomycotina</taxon>
        <taxon>Dothideomycetes</taxon>
        <taxon>Dothideomycetidae</taxon>
        <taxon>Mycosphaerellales</taxon>
        <taxon>Teratosphaeriaceae</taxon>
        <taxon>Recurvomyces</taxon>
    </lineage>
</organism>
<evidence type="ECO:0000259" key="1">
    <source>
        <dbReference type="Pfam" id="PF04248"/>
    </source>
</evidence>
<feature type="domain" description="DUF427" evidence="1">
    <location>
        <begin position="156"/>
        <end position="248"/>
    </location>
</feature>
<evidence type="ECO:0000313" key="3">
    <source>
        <dbReference type="Proteomes" id="UP001274830"/>
    </source>
</evidence>
<reference evidence="2" key="1">
    <citation type="submission" date="2023-07" db="EMBL/GenBank/DDBJ databases">
        <title>Black Yeasts Isolated from many extreme environments.</title>
        <authorList>
            <person name="Coleine C."/>
            <person name="Stajich J.E."/>
            <person name="Selbmann L."/>
        </authorList>
    </citation>
    <scope>NUCLEOTIDE SEQUENCE</scope>
    <source>
        <strain evidence="2">CCFEE 5485</strain>
    </source>
</reference>
<evidence type="ECO:0000313" key="2">
    <source>
        <dbReference type="EMBL" id="KAK3677697.1"/>
    </source>
</evidence>
<dbReference type="PANTHER" id="PTHR34310:SF9">
    <property type="entry name" value="BLR5716 PROTEIN"/>
    <property type="match status" value="1"/>
</dbReference>
<gene>
    <name evidence="2" type="ORF">LTR78_002547</name>
</gene>
<dbReference type="InterPro" id="IPR007361">
    <property type="entry name" value="DUF427"/>
</dbReference>
<dbReference type="InterPro" id="IPR038694">
    <property type="entry name" value="DUF427_sf"/>
</dbReference>
<keyword evidence="3" id="KW-1185">Reference proteome</keyword>
<dbReference type="AlphaFoldDB" id="A0AAE1C4C6"/>
<sequence>MSNLKQLAIKLGTDGPHKVLPTPRLIQLLFNGLYIVKTTDARYVWEHPFYPQFYVPAQALHDATKSGQLTITDGETYKSDNGDTIGKQLVLKVGERTIDKTVSFDSALAGPAKDLAGLVKIDFDSVDQWFEEASPIFVHPKDPFKRIEIIQSTRPIRVLIDGQQVAKTTTSQHLYETGLPARFYLPMTDVDPAVLRPSKTKTKCPYKGEAEYYSVEVNGKLHEDVVWYYNRPTIESAQVVGLLCFYNEKVDIELDGKILERPKTHFGKPSDNKKPSIG</sequence>
<comment type="caution">
    <text evidence="2">The sequence shown here is derived from an EMBL/GenBank/DDBJ whole genome shotgun (WGS) entry which is preliminary data.</text>
</comment>
<name>A0AAE1C4C6_9PEZI</name>
<dbReference type="PANTHER" id="PTHR34310">
    <property type="entry name" value="DUF427 DOMAIN PROTEIN (AFU_ORTHOLOGUE AFUA_3G02220)"/>
    <property type="match status" value="1"/>
</dbReference>
<proteinExistence type="predicted"/>
<protein>
    <recommendedName>
        <fullName evidence="1">DUF427 domain-containing protein</fullName>
    </recommendedName>
</protein>
<dbReference type="Pfam" id="PF04248">
    <property type="entry name" value="NTP_transf_9"/>
    <property type="match status" value="1"/>
</dbReference>
<dbReference type="Gene3D" id="2.170.150.40">
    <property type="entry name" value="Domain of unknown function (DUF427)"/>
    <property type="match status" value="1"/>
</dbReference>